<dbReference type="InterPro" id="IPR013761">
    <property type="entry name" value="SAM/pointed_sf"/>
</dbReference>
<organism evidence="12 13">
    <name type="scientific">Alligator mississippiensis</name>
    <name type="common">American alligator</name>
    <dbReference type="NCBI Taxonomy" id="8496"/>
    <lineage>
        <taxon>Eukaryota</taxon>
        <taxon>Metazoa</taxon>
        <taxon>Chordata</taxon>
        <taxon>Craniata</taxon>
        <taxon>Vertebrata</taxon>
        <taxon>Euteleostomi</taxon>
        <taxon>Archelosauria</taxon>
        <taxon>Archosauria</taxon>
        <taxon>Crocodylia</taxon>
        <taxon>Alligatoridae</taxon>
        <taxon>Alligatorinae</taxon>
        <taxon>Alligator</taxon>
    </lineage>
</organism>
<dbReference type="SUPFAM" id="SSF46785">
    <property type="entry name" value="Winged helix' DNA-binding domain"/>
    <property type="match status" value="1"/>
</dbReference>
<evidence type="ECO:0000259" key="10">
    <source>
        <dbReference type="PROSITE" id="PS50061"/>
    </source>
</evidence>
<dbReference type="FunFam" id="1.10.150.50:FF:000026">
    <property type="entry name" value="ETS homologous factor isoform X1"/>
    <property type="match status" value="1"/>
</dbReference>
<dbReference type="PANTHER" id="PTHR11849:SF15">
    <property type="entry name" value="ETS-RELATED TRANSCRIPTION FACTOR ELF-5"/>
    <property type="match status" value="1"/>
</dbReference>
<keyword evidence="6 9" id="KW-0539">Nucleus</keyword>
<dbReference type="AlphaFoldDB" id="A0A151MBF1"/>
<reference evidence="12 13" key="1">
    <citation type="journal article" date="2012" name="Genome Biol.">
        <title>Sequencing three crocodilian genomes to illuminate the evolution of archosaurs and amniotes.</title>
        <authorList>
            <person name="St John J.A."/>
            <person name="Braun E.L."/>
            <person name="Isberg S.R."/>
            <person name="Miles L.G."/>
            <person name="Chong A.Y."/>
            <person name="Gongora J."/>
            <person name="Dalzell P."/>
            <person name="Moran C."/>
            <person name="Bed'hom B."/>
            <person name="Abzhanov A."/>
            <person name="Burgess S.C."/>
            <person name="Cooksey A.M."/>
            <person name="Castoe T.A."/>
            <person name="Crawford N.G."/>
            <person name="Densmore L.D."/>
            <person name="Drew J.C."/>
            <person name="Edwards S.V."/>
            <person name="Faircloth B.C."/>
            <person name="Fujita M.K."/>
            <person name="Greenwold M.J."/>
            <person name="Hoffmann F.G."/>
            <person name="Howard J.M."/>
            <person name="Iguchi T."/>
            <person name="Janes D.E."/>
            <person name="Khan S.Y."/>
            <person name="Kohno S."/>
            <person name="de Koning A.J."/>
            <person name="Lance S.L."/>
            <person name="McCarthy F.M."/>
            <person name="McCormack J.E."/>
            <person name="Merchant M.E."/>
            <person name="Peterson D.G."/>
            <person name="Pollock D.D."/>
            <person name="Pourmand N."/>
            <person name="Raney B.J."/>
            <person name="Roessler K.A."/>
            <person name="Sanford J.R."/>
            <person name="Sawyer R.H."/>
            <person name="Schmidt C.J."/>
            <person name="Triplett E.W."/>
            <person name="Tuberville T.D."/>
            <person name="Venegas-Anaya M."/>
            <person name="Howard J.T."/>
            <person name="Jarvis E.D."/>
            <person name="Guillette L.J.Jr."/>
            <person name="Glenn T.C."/>
            <person name="Green R.E."/>
            <person name="Ray D.A."/>
        </authorList>
    </citation>
    <scope>NUCLEOTIDE SEQUENCE [LARGE SCALE GENOMIC DNA]</scope>
    <source>
        <strain evidence="12">KSC_2009_1</strain>
    </source>
</reference>
<evidence type="ECO:0000256" key="1">
    <source>
        <dbReference type="ARBA" id="ARBA00005562"/>
    </source>
</evidence>
<protein>
    <recommendedName>
        <fullName evidence="7">ETS-related transcription factor Elf-5</fullName>
    </recommendedName>
    <alternativeName>
        <fullName evidence="8">E74-like factor 5</fullName>
    </alternativeName>
</protein>
<sequence>MQVKGIQEERGHAVASQSNCPYLGFDIRKKIQNLYDYSEEHKQLQKGYARAMLDSVTHSIFLPNTMGCEPLMSWTELFGTTEDYYPTVDHQTGSDLFWTSIHPEYWSKQNVCDWLQFCCDQYKLDANCISFFHFNINGLQLCSMSQEEFVDAAGICGEYLYVILQNIRMHGISFFNDNEETKPSIGDYNDKTCLSAGGIKSQECHSHGRTSLQSSHLWEFVRDLLLSPEENSGILEWEDREQGIFRVVKSEALAKMWGQRKKNDRMTYEKLSRALRYYYKTGILERVDRRLVYKFGKNAHGWQENKL</sequence>
<evidence type="ECO:0000256" key="9">
    <source>
        <dbReference type="RuleBase" id="RU004019"/>
    </source>
</evidence>
<gene>
    <name evidence="12" type="primary">ELF5</name>
    <name evidence="12" type="ORF">Y1Q_0000534</name>
</gene>
<dbReference type="InterPro" id="IPR036390">
    <property type="entry name" value="WH_DNA-bd_sf"/>
</dbReference>
<accession>A0A151MBF1</accession>
<dbReference type="eggNOG" id="KOG3804">
    <property type="taxonomic scope" value="Eukaryota"/>
</dbReference>
<comment type="subcellular location">
    <subcellularLocation>
        <location evidence="9">Nucleus</location>
    </subcellularLocation>
</comment>
<keyword evidence="5" id="KW-0804">Transcription</keyword>
<evidence type="ECO:0000256" key="6">
    <source>
        <dbReference type="ARBA" id="ARBA00023242"/>
    </source>
</evidence>
<keyword evidence="13" id="KW-1185">Reference proteome</keyword>
<dbReference type="Proteomes" id="UP000050525">
    <property type="component" value="Unassembled WGS sequence"/>
</dbReference>
<dbReference type="PANTHER" id="PTHR11849">
    <property type="entry name" value="ETS"/>
    <property type="match status" value="1"/>
</dbReference>
<evidence type="ECO:0000256" key="8">
    <source>
        <dbReference type="ARBA" id="ARBA00077006"/>
    </source>
</evidence>
<dbReference type="InterPro" id="IPR046328">
    <property type="entry name" value="ETS_fam"/>
</dbReference>
<name>A0A151MBF1_ALLMI</name>
<dbReference type="InterPro" id="IPR036388">
    <property type="entry name" value="WH-like_DNA-bd_sf"/>
</dbReference>
<dbReference type="PROSITE" id="PS50061">
    <property type="entry name" value="ETS_DOMAIN_3"/>
    <property type="match status" value="1"/>
</dbReference>
<dbReference type="Pfam" id="PF00178">
    <property type="entry name" value="Ets"/>
    <property type="match status" value="1"/>
</dbReference>
<proteinExistence type="inferred from homology"/>
<dbReference type="Pfam" id="PF02198">
    <property type="entry name" value="SAM_PNT"/>
    <property type="match status" value="1"/>
</dbReference>
<comment type="caution">
    <text evidence="12">The sequence shown here is derived from an EMBL/GenBank/DDBJ whole genome shotgun (WGS) entry which is preliminary data.</text>
</comment>
<dbReference type="EMBL" id="AKHW03006283">
    <property type="protein sequence ID" value="KYO21853.1"/>
    <property type="molecule type" value="Genomic_DNA"/>
</dbReference>
<dbReference type="InterPro" id="IPR003118">
    <property type="entry name" value="Pointed_dom"/>
</dbReference>
<dbReference type="GO" id="GO:1990837">
    <property type="term" value="F:sequence-specific double-stranded DNA binding"/>
    <property type="evidence" value="ECO:0007669"/>
    <property type="project" value="UniProtKB-ARBA"/>
</dbReference>
<dbReference type="PROSITE" id="PS51433">
    <property type="entry name" value="PNT"/>
    <property type="match status" value="1"/>
</dbReference>
<dbReference type="SUPFAM" id="SSF47769">
    <property type="entry name" value="SAM/Pointed domain"/>
    <property type="match status" value="1"/>
</dbReference>
<evidence type="ECO:0000256" key="7">
    <source>
        <dbReference type="ARBA" id="ARBA00072772"/>
    </source>
</evidence>
<evidence type="ECO:0000256" key="4">
    <source>
        <dbReference type="ARBA" id="ARBA00023159"/>
    </source>
</evidence>
<dbReference type="GO" id="GO:0000981">
    <property type="term" value="F:DNA-binding transcription factor activity, RNA polymerase II-specific"/>
    <property type="evidence" value="ECO:0007669"/>
    <property type="project" value="TreeGrafter"/>
</dbReference>
<dbReference type="GO" id="GO:0030154">
    <property type="term" value="P:cell differentiation"/>
    <property type="evidence" value="ECO:0007669"/>
    <property type="project" value="TreeGrafter"/>
</dbReference>
<keyword evidence="3 9" id="KW-0238">DNA-binding</keyword>
<keyword evidence="2" id="KW-0805">Transcription regulation</keyword>
<feature type="domain" description="ETS" evidence="10">
    <location>
        <begin position="215"/>
        <end position="296"/>
    </location>
</feature>
<dbReference type="Gene3D" id="1.10.150.50">
    <property type="entry name" value="Transcription Factor, Ets-1"/>
    <property type="match status" value="1"/>
</dbReference>
<feature type="domain" description="PNT" evidence="11">
    <location>
        <begin position="85"/>
        <end position="171"/>
    </location>
</feature>
<evidence type="ECO:0000259" key="11">
    <source>
        <dbReference type="PROSITE" id="PS51433"/>
    </source>
</evidence>
<evidence type="ECO:0000313" key="13">
    <source>
        <dbReference type="Proteomes" id="UP000050525"/>
    </source>
</evidence>
<dbReference type="FunFam" id="1.10.10.10:FF:000244">
    <property type="entry name" value="ETS-related transcription factor Elf-5 isoform X1"/>
    <property type="match status" value="1"/>
</dbReference>
<comment type="similarity">
    <text evidence="1 9">Belongs to the ETS family.</text>
</comment>
<evidence type="ECO:0000256" key="2">
    <source>
        <dbReference type="ARBA" id="ARBA00023015"/>
    </source>
</evidence>
<dbReference type="PROSITE" id="PS00346">
    <property type="entry name" value="ETS_DOMAIN_2"/>
    <property type="match status" value="1"/>
</dbReference>
<evidence type="ECO:0000256" key="5">
    <source>
        <dbReference type="ARBA" id="ARBA00023163"/>
    </source>
</evidence>
<dbReference type="InterPro" id="IPR000418">
    <property type="entry name" value="Ets_dom"/>
</dbReference>
<evidence type="ECO:0000313" key="12">
    <source>
        <dbReference type="EMBL" id="KYO21853.1"/>
    </source>
</evidence>
<dbReference type="GO" id="GO:0005634">
    <property type="term" value="C:nucleus"/>
    <property type="evidence" value="ECO:0007669"/>
    <property type="project" value="UniProtKB-SubCell"/>
</dbReference>
<dbReference type="PRINTS" id="PR00454">
    <property type="entry name" value="ETSDOMAIN"/>
</dbReference>
<dbReference type="SMART" id="SM00251">
    <property type="entry name" value="SAM_PNT"/>
    <property type="match status" value="1"/>
</dbReference>
<dbReference type="Gene3D" id="1.10.10.10">
    <property type="entry name" value="Winged helix-like DNA-binding domain superfamily/Winged helix DNA-binding domain"/>
    <property type="match status" value="1"/>
</dbReference>
<dbReference type="SMART" id="SM00413">
    <property type="entry name" value="ETS"/>
    <property type="match status" value="1"/>
</dbReference>
<keyword evidence="4" id="KW-0010">Activator</keyword>
<evidence type="ECO:0000256" key="3">
    <source>
        <dbReference type="ARBA" id="ARBA00023125"/>
    </source>
</evidence>
<dbReference type="STRING" id="8496.A0A151MBF1"/>